<dbReference type="FunFam" id="1.10.287.950:FF:000001">
    <property type="entry name" value="Methyl-accepting chemotaxis sensory transducer"/>
    <property type="match status" value="1"/>
</dbReference>
<feature type="domain" description="HAMP" evidence="8">
    <location>
        <begin position="205"/>
        <end position="258"/>
    </location>
</feature>
<dbReference type="AlphaFoldDB" id="A0A7Y0G944"/>
<comment type="caution">
    <text evidence="9">The sequence shown here is derived from an EMBL/GenBank/DDBJ whole genome shotgun (WGS) entry which is preliminary data.</text>
</comment>
<dbReference type="InterPro" id="IPR024478">
    <property type="entry name" value="HlyB_4HB_MCP"/>
</dbReference>
<dbReference type="Gene3D" id="6.10.340.10">
    <property type="match status" value="1"/>
</dbReference>
<dbReference type="PRINTS" id="PR00260">
    <property type="entry name" value="CHEMTRNSDUCR"/>
</dbReference>
<proteinExistence type="inferred from homology"/>
<comment type="subcellular location">
    <subcellularLocation>
        <location evidence="1">Membrane</location>
    </subcellularLocation>
</comment>
<gene>
    <name evidence="9" type="ORF">HHL27_01120</name>
</gene>
<dbReference type="Pfam" id="PF00672">
    <property type="entry name" value="HAMP"/>
    <property type="match status" value="1"/>
</dbReference>
<evidence type="ECO:0000259" key="7">
    <source>
        <dbReference type="PROSITE" id="PS50111"/>
    </source>
</evidence>
<dbReference type="CDD" id="cd06225">
    <property type="entry name" value="HAMP"/>
    <property type="match status" value="1"/>
</dbReference>
<dbReference type="PROSITE" id="PS50111">
    <property type="entry name" value="CHEMOTAXIS_TRANSDUC_2"/>
    <property type="match status" value="1"/>
</dbReference>
<feature type="transmembrane region" description="Helical" evidence="6">
    <location>
        <begin position="184"/>
        <end position="204"/>
    </location>
</feature>
<dbReference type="Pfam" id="PF12729">
    <property type="entry name" value="4HB_MCP_1"/>
    <property type="match status" value="1"/>
</dbReference>
<dbReference type="InterPro" id="IPR003660">
    <property type="entry name" value="HAMP_dom"/>
</dbReference>
<dbReference type="InterPro" id="IPR004089">
    <property type="entry name" value="MCPsignal_dom"/>
</dbReference>
<dbReference type="GO" id="GO:0006935">
    <property type="term" value="P:chemotaxis"/>
    <property type="evidence" value="ECO:0007669"/>
    <property type="project" value="UniProtKB-KW"/>
</dbReference>
<dbReference type="EMBL" id="JABBGM010000001">
    <property type="protein sequence ID" value="NML92272.1"/>
    <property type="molecule type" value="Genomic_DNA"/>
</dbReference>
<evidence type="ECO:0000256" key="3">
    <source>
        <dbReference type="ARBA" id="ARBA00029447"/>
    </source>
</evidence>
<dbReference type="RefSeq" id="WP_169491538.1">
    <property type="nucleotide sequence ID" value="NZ_JABBGM010000001.1"/>
</dbReference>
<evidence type="ECO:0000256" key="1">
    <source>
        <dbReference type="ARBA" id="ARBA00004370"/>
    </source>
</evidence>
<feature type="domain" description="Methyl-accepting transducer" evidence="7">
    <location>
        <begin position="325"/>
        <end position="554"/>
    </location>
</feature>
<evidence type="ECO:0000259" key="8">
    <source>
        <dbReference type="PROSITE" id="PS50885"/>
    </source>
</evidence>
<evidence type="ECO:0000256" key="5">
    <source>
        <dbReference type="SAM" id="MobiDB-lite"/>
    </source>
</evidence>
<evidence type="ECO:0000313" key="10">
    <source>
        <dbReference type="Proteomes" id="UP000583556"/>
    </source>
</evidence>
<evidence type="ECO:0000256" key="4">
    <source>
        <dbReference type="PROSITE-ProRule" id="PRU00284"/>
    </source>
</evidence>
<keyword evidence="6" id="KW-0472">Membrane</keyword>
<comment type="similarity">
    <text evidence="3">Belongs to the methyl-accepting chemotaxis (MCP) protein family.</text>
</comment>
<organism evidence="9 10">
    <name type="scientific">Novosphingobium olei</name>
    <dbReference type="NCBI Taxonomy" id="2728851"/>
    <lineage>
        <taxon>Bacteria</taxon>
        <taxon>Pseudomonadati</taxon>
        <taxon>Pseudomonadota</taxon>
        <taxon>Alphaproteobacteria</taxon>
        <taxon>Sphingomonadales</taxon>
        <taxon>Sphingomonadaceae</taxon>
        <taxon>Novosphingobium</taxon>
    </lineage>
</organism>
<evidence type="ECO:0000313" key="9">
    <source>
        <dbReference type="EMBL" id="NML92272.1"/>
    </source>
</evidence>
<dbReference type="SMART" id="SM00304">
    <property type="entry name" value="HAMP"/>
    <property type="match status" value="2"/>
</dbReference>
<evidence type="ECO:0000256" key="2">
    <source>
        <dbReference type="ARBA" id="ARBA00022500"/>
    </source>
</evidence>
<reference evidence="9 10" key="1">
    <citation type="submission" date="2020-04" db="EMBL/GenBank/DDBJ databases">
        <title>Novosphingobium sp. TW-4 isolated from soil.</title>
        <authorList>
            <person name="Dahal R.H."/>
            <person name="Chaudhary D.K."/>
        </authorList>
    </citation>
    <scope>NUCLEOTIDE SEQUENCE [LARGE SCALE GENOMIC DNA]</scope>
    <source>
        <strain evidence="9 10">TW-4</strain>
    </source>
</reference>
<keyword evidence="4" id="KW-0807">Transducer</keyword>
<name>A0A7Y0G944_9SPHN</name>
<dbReference type="SMART" id="SM00283">
    <property type="entry name" value="MA"/>
    <property type="match status" value="1"/>
</dbReference>
<dbReference type="SUPFAM" id="SSF158472">
    <property type="entry name" value="HAMP domain-like"/>
    <property type="match status" value="1"/>
</dbReference>
<dbReference type="PROSITE" id="PS50885">
    <property type="entry name" value="HAMP"/>
    <property type="match status" value="2"/>
</dbReference>
<dbReference type="CDD" id="cd11386">
    <property type="entry name" value="MCP_signal"/>
    <property type="match status" value="1"/>
</dbReference>
<dbReference type="Gene3D" id="1.10.287.950">
    <property type="entry name" value="Methyl-accepting chemotaxis protein"/>
    <property type="match status" value="1"/>
</dbReference>
<keyword evidence="2" id="KW-0145">Chemotaxis</keyword>
<dbReference type="InterPro" id="IPR004090">
    <property type="entry name" value="Chemotax_Me-accpt_rcpt"/>
</dbReference>
<keyword evidence="6" id="KW-0812">Transmembrane</keyword>
<dbReference type="Pfam" id="PF00015">
    <property type="entry name" value="MCPsignal"/>
    <property type="match status" value="1"/>
</dbReference>
<dbReference type="GO" id="GO:0005886">
    <property type="term" value="C:plasma membrane"/>
    <property type="evidence" value="ECO:0007669"/>
    <property type="project" value="TreeGrafter"/>
</dbReference>
<feature type="domain" description="HAMP" evidence="8">
    <location>
        <begin position="268"/>
        <end position="320"/>
    </location>
</feature>
<keyword evidence="10" id="KW-1185">Reference proteome</keyword>
<accession>A0A7Y0G944</accession>
<dbReference type="GO" id="GO:0004888">
    <property type="term" value="F:transmembrane signaling receptor activity"/>
    <property type="evidence" value="ECO:0007669"/>
    <property type="project" value="InterPro"/>
</dbReference>
<dbReference type="PANTHER" id="PTHR43531">
    <property type="entry name" value="PROTEIN ICFG"/>
    <property type="match status" value="1"/>
</dbReference>
<sequence length="640" mass="67229">MIRFNISTKLISAFAFLLAVMTAMGLFAIDQMAEVNRTSTELRTRWLPASQNLGDIHAYISQYRIKQTDLVAAPSPRTEKLARNAGAVIDGLIADYGKLGVGGDQKVAFDQFATAWQAYAAQSETLFQKAKSGDPTTKDMLDGETLDAFYNLEDNVLRLIELNTKGASAVSARSDRLFARSRTFMLAAIGAGLASAVILLVLLMQNIARPLNRMSDAVGRLISGDHAVAVPGLSRSDEIGNLARALDRFKDLFAADHARAEAEKERTAATQATIAAIGGGLSALAQGDLMYRVPENGTGEFAKLHADYNAAVAALSGVLGQIAEGCTTIKLGTTEIAAAASDLSDRSEQQASSLAETARTLAEFTGTVKITADNARQTSGRLAVARDTAGRVEDIARRAVDAMRSIEESSRQMAEIVNVIDGIAFQTNLLALNAGVEAARAGESGKGFAVVANEVRALAQRSADAAKDIKALIGTSTDQVGGGVSLVESSGDALRQIVGEVAAVSNLVEEIAEAAEKQATGIADISAMVAAMDSFTQQNAAMVEETSAGTRNLSVETESLVQQVARFRVGADAMRRSDPVQPVPAAVPARASAHPPVEAFIEPAPAARIASVPRTPSSGSAPSFEGSAARQLDAEDWSEF</sequence>
<dbReference type="SUPFAM" id="SSF58104">
    <property type="entry name" value="Methyl-accepting chemotaxis protein (MCP) signaling domain"/>
    <property type="match status" value="1"/>
</dbReference>
<feature type="region of interest" description="Disordered" evidence="5">
    <location>
        <begin position="610"/>
        <end position="640"/>
    </location>
</feature>
<dbReference type="Proteomes" id="UP000583556">
    <property type="component" value="Unassembled WGS sequence"/>
</dbReference>
<dbReference type="PANTHER" id="PTHR43531:SF11">
    <property type="entry name" value="METHYL-ACCEPTING CHEMOTAXIS PROTEIN 3"/>
    <property type="match status" value="1"/>
</dbReference>
<dbReference type="GO" id="GO:0007165">
    <property type="term" value="P:signal transduction"/>
    <property type="evidence" value="ECO:0007669"/>
    <property type="project" value="UniProtKB-KW"/>
</dbReference>
<evidence type="ECO:0000256" key="6">
    <source>
        <dbReference type="SAM" id="Phobius"/>
    </source>
</evidence>
<protein>
    <submittedName>
        <fullName evidence="9">HAMP domain-containing protein</fullName>
    </submittedName>
</protein>
<keyword evidence="6" id="KW-1133">Transmembrane helix</keyword>
<dbReference type="InterPro" id="IPR051310">
    <property type="entry name" value="MCP_chemotaxis"/>
</dbReference>